<evidence type="ECO:0000256" key="3">
    <source>
        <dbReference type="ARBA" id="ARBA00023027"/>
    </source>
</evidence>
<dbReference type="SUPFAM" id="SSF51735">
    <property type="entry name" value="NAD(P)-binding Rossmann-fold domains"/>
    <property type="match status" value="1"/>
</dbReference>
<dbReference type="InterPro" id="IPR036291">
    <property type="entry name" value="NAD(P)-bd_dom_sf"/>
</dbReference>
<evidence type="ECO:0000256" key="2">
    <source>
        <dbReference type="ARBA" id="ARBA00023002"/>
    </source>
</evidence>
<dbReference type="Pfam" id="PF02826">
    <property type="entry name" value="2-Hacid_dh_C"/>
    <property type="match status" value="1"/>
</dbReference>
<dbReference type="GO" id="GO:0016616">
    <property type="term" value="F:oxidoreductase activity, acting on the CH-OH group of donors, NAD or NADP as acceptor"/>
    <property type="evidence" value="ECO:0007669"/>
    <property type="project" value="InterPro"/>
</dbReference>
<dbReference type="InterPro" id="IPR006140">
    <property type="entry name" value="D-isomer_DH_NAD-bd"/>
</dbReference>
<dbReference type="PANTHER" id="PTHR42789">
    <property type="entry name" value="D-ISOMER SPECIFIC 2-HYDROXYACID DEHYDROGENASE FAMILY PROTEIN (AFU_ORTHOLOGUE AFUA_6G10090)"/>
    <property type="match status" value="1"/>
</dbReference>
<comment type="similarity">
    <text evidence="1">Belongs to the D-isomer specific 2-hydroxyacid dehydrogenase family.</text>
</comment>
<dbReference type="CDD" id="cd12172">
    <property type="entry name" value="PGDH_like_2"/>
    <property type="match status" value="1"/>
</dbReference>
<evidence type="ECO:0000313" key="5">
    <source>
        <dbReference type="EMBL" id="SVA86642.1"/>
    </source>
</evidence>
<dbReference type="SUPFAM" id="SSF52283">
    <property type="entry name" value="Formate/glycerate dehydrogenase catalytic domain-like"/>
    <property type="match status" value="1"/>
</dbReference>
<dbReference type="PROSITE" id="PS00065">
    <property type="entry name" value="D_2_HYDROXYACID_DH_1"/>
    <property type="match status" value="1"/>
</dbReference>
<evidence type="ECO:0000259" key="4">
    <source>
        <dbReference type="Pfam" id="PF02826"/>
    </source>
</evidence>
<evidence type="ECO:0000256" key="1">
    <source>
        <dbReference type="ARBA" id="ARBA00005854"/>
    </source>
</evidence>
<proteinExistence type="inferred from homology"/>
<reference evidence="5" key="1">
    <citation type="submission" date="2018-05" db="EMBL/GenBank/DDBJ databases">
        <authorList>
            <person name="Lanie J.A."/>
            <person name="Ng W.-L."/>
            <person name="Kazmierczak K.M."/>
            <person name="Andrzejewski T.M."/>
            <person name="Davidsen T.M."/>
            <person name="Wayne K.J."/>
            <person name="Tettelin H."/>
            <person name="Glass J.I."/>
            <person name="Rusch D."/>
            <person name="Podicherti R."/>
            <person name="Tsui H.-C.T."/>
            <person name="Winkler M.E."/>
        </authorList>
    </citation>
    <scope>NUCLEOTIDE SEQUENCE</scope>
</reference>
<keyword evidence="2" id="KW-0560">Oxidoreductase</keyword>
<gene>
    <name evidence="5" type="ORF">METZ01_LOCUS139496</name>
</gene>
<dbReference type="AlphaFoldDB" id="A0A381ZCR3"/>
<accession>A0A381ZCR3</accession>
<keyword evidence="3" id="KW-0520">NAD</keyword>
<name>A0A381ZCR3_9ZZZZ</name>
<dbReference type="PANTHER" id="PTHR42789:SF1">
    <property type="entry name" value="D-ISOMER SPECIFIC 2-HYDROXYACID DEHYDROGENASE FAMILY PROTEIN (AFU_ORTHOLOGUE AFUA_6G10090)"/>
    <property type="match status" value="1"/>
</dbReference>
<feature type="domain" description="D-isomer specific 2-hydroxyacid dehydrogenase NAD-binding" evidence="4">
    <location>
        <begin position="112"/>
        <end position="284"/>
    </location>
</feature>
<sequence length="310" mass="34630">MKILITAPYFIPVPKKYRDILHQHQIKYDTLEVEEKCFESDLIPIIQNYDGVIAGDDQYTSTVFEKASKLKVIAKWGTGIDSIDLNAAKKRGIKVLNTMDAFIEPVSQTVFGYILSFSRNIHSQNTSMKNGNWDKEESVTLSESALGVIGLGSIGKEVLRLGKAFRMELYGHDINKISKEFIEETGTQMVSKETLLNKSDFVSLHCVLNESTKHIICAKDLKKMKSKAIIINTARGPLVNELDLINAINSKTIFGAGLDVFENEPLDPKSPLRFMANVLLTPHNSNSSPGVRELVHKNTIKNLLIGLRII</sequence>
<dbReference type="InterPro" id="IPR029752">
    <property type="entry name" value="D-isomer_DH_CS1"/>
</dbReference>
<dbReference type="InterPro" id="IPR029753">
    <property type="entry name" value="D-isomer_DH_CS"/>
</dbReference>
<dbReference type="PROSITE" id="PS00671">
    <property type="entry name" value="D_2_HYDROXYACID_DH_3"/>
    <property type="match status" value="1"/>
</dbReference>
<dbReference type="InterPro" id="IPR050857">
    <property type="entry name" value="D-2-hydroxyacid_DH"/>
</dbReference>
<dbReference type="EMBL" id="UINC01020688">
    <property type="protein sequence ID" value="SVA86642.1"/>
    <property type="molecule type" value="Genomic_DNA"/>
</dbReference>
<dbReference type="Gene3D" id="3.40.50.720">
    <property type="entry name" value="NAD(P)-binding Rossmann-like Domain"/>
    <property type="match status" value="2"/>
</dbReference>
<protein>
    <recommendedName>
        <fullName evidence="4">D-isomer specific 2-hydroxyacid dehydrogenase NAD-binding domain-containing protein</fullName>
    </recommendedName>
</protein>
<organism evidence="5">
    <name type="scientific">marine metagenome</name>
    <dbReference type="NCBI Taxonomy" id="408172"/>
    <lineage>
        <taxon>unclassified sequences</taxon>
        <taxon>metagenomes</taxon>
        <taxon>ecological metagenomes</taxon>
    </lineage>
</organism>
<dbReference type="FunFam" id="3.40.50.720:FF:000203">
    <property type="entry name" value="D-3-phosphoglycerate dehydrogenase (SerA)"/>
    <property type="match status" value="1"/>
</dbReference>
<dbReference type="GO" id="GO:0051287">
    <property type="term" value="F:NAD binding"/>
    <property type="evidence" value="ECO:0007669"/>
    <property type="project" value="InterPro"/>
</dbReference>